<name>A0ACB7XHR7_9ERIC</name>
<evidence type="ECO:0000313" key="2">
    <source>
        <dbReference type="Proteomes" id="UP000828048"/>
    </source>
</evidence>
<dbReference type="EMBL" id="CM037160">
    <property type="protein sequence ID" value="KAH7840315.1"/>
    <property type="molecule type" value="Genomic_DNA"/>
</dbReference>
<sequence>MDPEAAGSLFPVNELFRKAKSKLETDRDDIVEKSPKGRYIRYNEILGRGASKIVFKGFDEVDGIEVAWNQVSLDHALQSPEHLEWLYSEVHLLKTLKHENIIKSYSSWVDDKNKTVNIITELFTSGSLRQYRKKHRSVDLKAIKNWARQILQGLCYLHSHSPPIIHRDLKCDNLFVNGNNGEVKIGDLGLAAIMQRPTARSVIGTPEFMAPELYDEEYNELVDIYSFGMCMLELATREYPYSECKNPAQIYKKVSSGVKPAGLCNVEDPQVREFIDKCLVLASMRMSASELLKDPFLSIENSKVPPQLHSYVPNSLNVPKPDSFAMEIDSGHNLLSYSNCTEISGEVTHISALELRRFNGKNEFKLEGEINGDDSISFTLRIAQSSCHARNVYFPFYLDRVQSIASEMVEQLDLSNEDLTVIAELINGLIVKLVPNWKPSFGNSSSKQSPCEDSPLVNNQSSMSCSWASRSERVSGEAIFKEHDATSYANKEALRREWNMSSNGFEGCKNNRGQSDELKQELDTIDMQYRQSLDELLRMWDEAMENVKKKWILRRKISVA</sequence>
<proteinExistence type="predicted"/>
<keyword evidence="2" id="KW-1185">Reference proteome</keyword>
<evidence type="ECO:0000313" key="1">
    <source>
        <dbReference type="EMBL" id="KAH7840315.1"/>
    </source>
</evidence>
<protein>
    <submittedName>
        <fullName evidence="1">Uncharacterized protein</fullName>
    </submittedName>
</protein>
<dbReference type="Proteomes" id="UP000828048">
    <property type="component" value="Chromosome 10"/>
</dbReference>
<gene>
    <name evidence="1" type="ORF">Vadar_015509</name>
</gene>
<organism evidence="1 2">
    <name type="scientific">Vaccinium darrowii</name>
    <dbReference type="NCBI Taxonomy" id="229202"/>
    <lineage>
        <taxon>Eukaryota</taxon>
        <taxon>Viridiplantae</taxon>
        <taxon>Streptophyta</taxon>
        <taxon>Embryophyta</taxon>
        <taxon>Tracheophyta</taxon>
        <taxon>Spermatophyta</taxon>
        <taxon>Magnoliopsida</taxon>
        <taxon>eudicotyledons</taxon>
        <taxon>Gunneridae</taxon>
        <taxon>Pentapetalae</taxon>
        <taxon>asterids</taxon>
        <taxon>Ericales</taxon>
        <taxon>Ericaceae</taxon>
        <taxon>Vaccinioideae</taxon>
        <taxon>Vaccinieae</taxon>
        <taxon>Vaccinium</taxon>
    </lineage>
</organism>
<comment type="caution">
    <text evidence="1">The sequence shown here is derived from an EMBL/GenBank/DDBJ whole genome shotgun (WGS) entry which is preliminary data.</text>
</comment>
<accession>A0ACB7XHR7</accession>
<reference evidence="1 2" key="1">
    <citation type="journal article" date="2021" name="Hortic Res">
        <title>High-quality reference genome and annotation aids understanding of berry development for evergreen blueberry (Vaccinium darrowii).</title>
        <authorList>
            <person name="Yu J."/>
            <person name="Hulse-Kemp A.M."/>
            <person name="Babiker E."/>
            <person name="Staton M."/>
        </authorList>
    </citation>
    <scope>NUCLEOTIDE SEQUENCE [LARGE SCALE GENOMIC DNA]</scope>
    <source>
        <strain evidence="2">cv. NJ 8807/NJ 8810</strain>
        <tissue evidence="1">Young leaf</tissue>
    </source>
</reference>